<reference evidence="5 6" key="1">
    <citation type="submission" date="2024-09" db="EMBL/GenBank/DDBJ databases">
        <authorList>
            <person name="Sun Q."/>
            <person name="Mori K."/>
        </authorList>
    </citation>
    <scope>NUCLEOTIDE SEQUENCE [LARGE SCALE GENOMIC DNA]</scope>
    <source>
        <strain evidence="5 6">JCM 3331</strain>
    </source>
</reference>
<feature type="compositionally biased region" description="Low complexity" evidence="3">
    <location>
        <begin position="520"/>
        <end position="547"/>
    </location>
</feature>
<keyword evidence="6" id="KW-1185">Reference proteome</keyword>
<evidence type="ECO:0000256" key="2">
    <source>
        <dbReference type="PROSITE-ProRule" id="PRU00339"/>
    </source>
</evidence>
<dbReference type="InterPro" id="IPR005158">
    <property type="entry name" value="BTAD"/>
</dbReference>
<feature type="region of interest" description="Disordered" evidence="3">
    <location>
        <begin position="501"/>
        <end position="561"/>
    </location>
</feature>
<feature type="repeat" description="TPR" evidence="2">
    <location>
        <begin position="453"/>
        <end position="486"/>
    </location>
</feature>
<sequence length="561" mass="59737">MDVMPQQPPESRQSDHAPPSSDPDDSPPQTSSLPGSEPPPDPDPAAPADLPPVSLRTTLRRAAVGAVAAAVLVTGAVVSVPDDGKKVAPPPAPGPVMRALAATNAGAPASLADLTALIGDRRSWVGTHPSDARSWAVLGSAYVEWGRRSADVAYYGRAEQALRRSMDVQPGDRGNTAAWVGLAALANARHDFVTAKKWGETVRARQPKDWTAYPVLIDAYNGLGQYTAAGRAVERFTALRSGVPALSRTAQWYRNEGRREDALAIARDAANRATTPAEKTDCLFRLGELAWERGESEEAVVQYTAALRTDRAHPPSLAGRARALAALGRTDEAQRDYRAALSRRPSPAYMLELGELYESLGLDDDSRGQYTKLRRTLAQESGHGVDESLLLGRFEADHGDASRAVELLRAEWDRQHHSAVVADALGWALYRSGDSQSALTYAQQAANTGGGTALYAYHLGMIEQRLGNHSPARRHLEEALRTNPHFSPLDAPSAQEALDRLGPQEVPPAPEPTPPPNPPQQSQEPSEAPPAQQGAATAVPAGTTGTTDNPAPPESSAPGSR</sequence>
<dbReference type="SMART" id="SM00028">
    <property type="entry name" value="TPR"/>
    <property type="match status" value="4"/>
</dbReference>
<dbReference type="Proteomes" id="UP001589710">
    <property type="component" value="Unassembled WGS sequence"/>
</dbReference>
<feature type="region of interest" description="Disordered" evidence="3">
    <location>
        <begin position="1"/>
        <end position="51"/>
    </location>
</feature>
<dbReference type="EMBL" id="JBHMCG010000097">
    <property type="protein sequence ID" value="MFB9574477.1"/>
    <property type="molecule type" value="Genomic_DNA"/>
</dbReference>
<feature type="compositionally biased region" description="Pro residues" evidence="3">
    <location>
        <begin position="36"/>
        <end position="45"/>
    </location>
</feature>
<accession>A0ABV5RB91</accession>
<evidence type="ECO:0000259" key="4">
    <source>
        <dbReference type="Pfam" id="PF03704"/>
    </source>
</evidence>
<feature type="compositionally biased region" description="Pro residues" evidence="3">
    <location>
        <begin position="505"/>
        <end position="519"/>
    </location>
</feature>
<dbReference type="PANTHER" id="PTHR12558">
    <property type="entry name" value="CELL DIVISION CYCLE 16,23,27"/>
    <property type="match status" value="1"/>
</dbReference>
<proteinExistence type="predicted"/>
<evidence type="ECO:0000256" key="3">
    <source>
        <dbReference type="SAM" id="MobiDB-lite"/>
    </source>
</evidence>
<comment type="caution">
    <text evidence="5">The sequence shown here is derived from an EMBL/GenBank/DDBJ whole genome shotgun (WGS) entry which is preliminary data.</text>
</comment>
<evidence type="ECO:0000256" key="1">
    <source>
        <dbReference type="ARBA" id="ARBA00023012"/>
    </source>
</evidence>
<dbReference type="Pfam" id="PF03704">
    <property type="entry name" value="BTAD"/>
    <property type="match status" value="1"/>
</dbReference>
<protein>
    <submittedName>
        <fullName evidence="5">Tetratricopeptide repeat protein</fullName>
    </submittedName>
</protein>
<keyword evidence="2" id="KW-0802">TPR repeat</keyword>
<gene>
    <name evidence="5" type="ORF">ACFFTL_19835</name>
</gene>
<dbReference type="Pfam" id="PF13432">
    <property type="entry name" value="TPR_16"/>
    <property type="match status" value="2"/>
</dbReference>
<dbReference type="SUPFAM" id="SSF48452">
    <property type="entry name" value="TPR-like"/>
    <property type="match status" value="2"/>
</dbReference>
<organism evidence="5 6">
    <name type="scientific">Streptomyces yanii</name>
    <dbReference type="NCBI Taxonomy" id="78510"/>
    <lineage>
        <taxon>Bacteria</taxon>
        <taxon>Bacillati</taxon>
        <taxon>Actinomycetota</taxon>
        <taxon>Actinomycetes</taxon>
        <taxon>Kitasatosporales</taxon>
        <taxon>Streptomycetaceae</taxon>
        <taxon>Streptomyces</taxon>
    </lineage>
</organism>
<feature type="domain" description="Bacterial transcriptional activator" evidence="4">
    <location>
        <begin position="105"/>
        <end position="172"/>
    </location>
</feature>
<evidence type="ECO:0000313" key="6">
    <source>
        <dbReference type="Proteomes" id="UP001589710"/>
    </source>
</evidence>
<dbReference type="PROSITE" id="PS50005">
    <property type="entry name" value="TPR"/>
    <property type="match status" value="1"/>
</dbReference>
<dbReference type="InterPro" id="IPR011990">
    <property type="entry name" value="TPR-like_helical_dom_sf"/>
</dbReference>
<evidence type="ECO:0000313" key="5">
    <source>
        <dbReference type="EMBL" id="MFB9574477.1"/>
    </source>
</evidence>
<dbReference type="RefSeq" id="WP_345517859.1">
    <property type="nucleotide sequence ID" value="NZ_BAAAXD010000045.1"/>
</dbReference>
<dbReference type="InterPro" id="IPR019734">
    <property type="entry name" value="TPR_rpt"/>
</dbReference>
<dbReference type="PANTHER" id="PTHR12558:SF13">
    <property type="entry name" value="CELL DIVISION CYCLE PROTEIN 27 HOMOLOG"/>
    <property type="match status" value="1"/>
</dbReference>
<dbReference type="Gene3D" id="1.25.40.10">
    <property type="entry name" value="Tetratricopeptide repeat domain"/>
    <property type="match status" value="2"/>
</dbReference>
<keyword evidence="1" id="KW-0902">Two-component regulatory system</keyword>
<name>A0ABV5RB91_9ACTN</name>